<evidence type="ECO:0000259" key="5">
    <source>
        <dbReference type="Pfam" id="PF03330"/>
    </source>
</evidence>
<dbReference type="EC" id="4.2.2.-" evidence="3"/>
<dbReference type="AlphaFoldDB" id="W7YLY3"/>
<keyword evidence="1 3" id="KW-0456">Lyase</keyword>
<dbReference type="SUPFAM" id="SSF50685">
    <property type="entry name" value="Barwin-like endoglucanases"/>
    <property type="match status" value="1"/>
</dbReference>
<evidence type="ECO:0000313" key="7">
    <source>
        <dbReference type="Proteomes" id="UP000019402"/>
    </source>
</evidence>
<evidence type="ECO:0000256" key="2">
    <source>
        <dbReference type="ARBA" id="ARBA00023316"/>
    </source>
</evidence>
<comment type="similarity">
    <text evidence="3 4">Belongs to the RlpA family.</text>
</comment>
<dbReference type="STRING" id="869213.GCA_000517085_03982"/>
<dbReference type="InterPro" id="IPR012997">
    <property type="entry name" value="RplA"/>
</dbReference>
<comment type="caution">
    <text evidence="6">The sequence shown here is derived from an EMBL/GenBank/DDBJ whole genome shotgun (WGS) entry which is preliminary data.</text>
</comment>
<dbReference type="GO" id="GO:0008932">
    <property type="term" value="F:lytic endotransglycosylase activity"/>
    <property type="evidence" value="ECO:0007669"/>
    <property type="project" value="UniProtKB-UniRule"/>
</dbReference>
<dbReference type="RefSeq" id="WP_052343325.1">
    <property type="nucleotide sequence ID" value="NZ_KI912107.1"/>
</dbReference>
<proteinExistence type="inferred from homology"/>
<protein>
    <recommendedName>
        <fullName evidence="3">Probable endolytic peptidoglycan transglycosylase RlpA</fullName>
        <ecNumber evidence="3">4.2.2.-</ecNumber>
    </recommendedName>
</protein>
<dbReference type="NCBIfam" id="TIGR00413">
    <property type="entry name" value="rlpA"/>
    <property type="match status" value="1"/>
</dbReference>
<keyword evidence="2 3" id="KW-0961">Cell wall biogenesis/degradation</keyword>
<dbReference type="Proteomes" id="UP000019402">
    <property type="component" value="Unassembled WGS sequence"/>
</dbReference>
<feature type="domain" description="RlpA-like protein double-psi beta-barrel" evidence="5">
    <location>
        <begin position="30"/>
        <end position="118"/>
    </location>
</feature>
<dbReference type="eggNOG" id="COG0797">
    <property type="taxonomic scope" value="Bacteria"/>
</dbReference>
<name>W7YLY3_9BACT</name>
<gene>
    <name evidence="3" type="primary">rlpA</name>
    <name evidence="6" type="ORF">JCM21142_42082</name>
</gene>
<comment type="function">
    <text evidence="3">Lytic transglycosylase with a strong preference for naked glycan strands that lack stem peptides.</text>
</comment>
<dbReference type="InterPro" id="IPR034718">
    <property type="entry name" value="RlpA"/>
</dbReference>
<dbReference type="PANTHER" id="PTHR34183:SF1">
    <property type="entry name" value="ENDOLYTIC PEPTIDOGLYCAN TRANSGLYCOSYLASE RLPA"/>
    <property type="match status" value="1"/>
</dbReference>
<accession>W7YLY3</accession>
<dbReference type="GO" id="GO:0000270">
    <property type="term" value="P:peptidoglycan metabolic process"/>
    <property type="evidence" value="ECO:0007669"/>
    <property type="project" value="UniProtKB-UniRule"/>
</dbReference>
<reference evidence="6 7" key="1">
    <citation type="journal article" date="2014" name="Genome Announc.">
        <title>Draft Genome Sequence of Cytophaga fermentans JCM 21142T, a Facultative Anaerobe Isolated from Marine Mud.</title>
        <authorList>
            <person name="Starns D."/>
            <person name="Oshima K."/>
            <person name="Suda W."/>
            <person name="Iino T."/>
            <person name="Yuki M."/>
            <person name="Inoue J."/>
            <person name="Kitamura K."/>
            <person name="Iida T."/>
            <person name="Darby A."/>
            <person name="Hattori M."/>
            <person name="Ohkuma M."/>
        </authorList>
    </citation>
    <scope>NUCLEOTIDE SEQUENCE [LARGE SCALE GENOMIC DNA]</scope>
    <source>
        <strain evidence="6 7">JCM 21142</strain>
    </source>
</reference>
<organism evidence="6 7">
    <name type="scientific">Saccharicrinis fermentans DSM 9555 = JCM 21142</name>
    <dbReference type="NCBI Taxonomy" id="869213"/>
    <lineage>
        <taxon>Bacteria</taxon>
        <taxon>Pseudomonadati</taxon>
        <taxon>Bacteroidota</taxon>
        <taxon>Bacteroidia</taxon>
        <taxon>Marinilabiliales</taxon>
        <taxon>Marinilabiliaceae</taxon>
        <taxon>Saccharicrinis</taxon>
    </lineage>
</organism>
<evidence type="ECO:0000313" key="6">
    <source>
        <dbReference type="EMBL" id="GAF03409.1"/>
    </source>
</evidence>
<dbReference type="EMBL" id="BAMD01000023">
    <property type="protein sequence ID" value="GAF03409.1"/>
    <property type="molecule type" value="Genomic_DNA"/>
</dbReference>
<dbReference type="InterPro" id="IPR009009">
    <property type="entry name" value="RlpA-like_DPBB"/>
</dbReference>
<dbReference type="GO" id="GO:0071555">
    <property type="term" value="P:cell wall organization"/>
    <property type="evidence" value="ECO:0007669"/>
    <property type="project" value="UniProtKB-KW"/>
</dbReference>
<dbReference type="HAMAP" id="MF_02071">
    <property type="entry name" value="RlpA"/>
    <property type="match status" value="1"/>
</dbReference>
<keyword evidence="7" id="KW-1185">Reference proteome</keyword>
<dbReference type="Pfam" id="PF03330">
    <property type="entry name" value="DPBB_1"/>
    <property type="match status" value="1"/>
</dbReference>
<dbReference type="PANTHER" id="PTHR34183">
    <property type="entry name" value="ENDOLYTIC PEPTIDOGLYCAN TRANSGLYCOSYLASE RLPA"/>
    <property type="match status" value="1"/>
</dbReference>
<dbReference type="CDD" id="cd22268">
    <property type="entry name" value="DPBB_RlpA-like"/>
    <property type="match status" value="1"/>
</dbReference>
<evidence type="ECO:0000256" key="3">
    <source>
        <dbReference type="HAMAP-Rule" id="MF_02071"/>
    </source>
</evidence>
<sequence>MYSYGFSFFMKRFVVLLILMTSAGCLLGQERGKASYYANKFEGRKTASGELYQHHLKTGAHKTLPFGTLVKVTNVENNKTVIVKINDRGPFVKGRIIDLSQSAAKQIGGLLEGVFDVKLELVQSTE</sequence>
<dbReference type="InterPro" id="IPR036908">
    <property type="entry name" value="RlpA-like_sf"/>
</dbReference>
<evidence type="ECO:0000256" key="1">
    <source>
        <dbReference type="ARBA" id="ARBA00023239"/>
    </source>
</evidence>
<dbReference type="Gene3D" id="2.40.40.10">
    <property type="entry name" value="RlpA-like domain"/>
    <property type="match status" value="1"/>
</dbReference>
<evidence type="ECO:0000256" key="4">
    <source>
        <dbReference type="RuleBase" id="RU003495"/>
    </source>
</evidence>